<dbReference type="SUPFAM" id="SSF51126">
    <property type="entry name" value="Pectin lyase-like"/>
    <property type="match status" value="1"/>
</dbReference>
<name>X1VBN9_9ZZZZ</name>
<dbReference type="Gene3D" id="2.160.20.10">
    <property type="entry name" value="Single-stranded right-handed beta-helix, Pectin lyase-like"/>
    <property type="match status" value="1"/>
</dbReference>
<dbReference type="AlphaFoldDB" id="X1VBN9"/>
<reference evidence="1" key="1">
    <citation type="journal article" date="2014" name="Front. Microbiol.">
        <title>High frequency of phylogenetically diverse reductive dehalogenase-homologous genes in deep subseafloor sedimentary metagenomes.</title>
        <authorList>
            <person name="Kawai M."/>
            <person name="Futagami T."/>
            <person name="Toyoda A."/>
            <person name="Takaki Y."/>
            <person name="Nishi S."/>
            <person name="Hori S."/>
            <person name="Arai W."/>
            <person name="Tsubouchi T."/>
            <person name="Morono Y."/>
            <person name="Uchiyama I."/>
            <person name="Ito T."/>
            <person name="Fujiyama A."/>
            <person name="Inagaki F."/>
            <person name="Takami H."/>
        </authorList>
    </citation>
    <scope>NUCLEOTIDE SEQUENCE</scope>
    <source>
        <strain evidence="1">Expedition CK06-06</strain>
    </source>
</reference>
<evidence type="ECO:0000313" key="1">
    <source>
        <dbReference type="EMBL" id="GAJ14482.1"/>
    </source>
</evidence>
<gene>
    <name evidence="1" type="ORF">S12H4_42470</name>
</gene>
<comment type="caution">
    <text evidence="1">The sequence shown here is derived from an EMBL/GenBank/DDBJ whole genome shotgun (WGS) entry which is preliminary data.</text>
</comment>
<proteinExistence type="predicted"/>
<feature type="non-terminal residue" evidence="1">
    <location>
        <position position="1"/>
    </location>
</feature>
<organism evidence="1">
    <name type="scientific">marine sediment metagenome</name>
    <dbReference type="NCBI Taxonomy" id="412755"/>
    <lineage>
        <taxon>unclassified sequences</taxon>
        <taxon>metagenomes</taxon>
        <taxon>ecological metagenomes</taxon>
    </lineage>
</organism>
<sequence length="100" mass="11605">IEIESCQDAMFMFRMDYHGYRGNHFPTKFNDFYVSGIQCKEVTKTPFRIVGVEEEPITRILLDNITIDKAGEESVIEFSENLVFNEVSIQGSLFQLTEKE</sequence>
<dbReference type="InterPro" id="IPR012334">
    <property type="entry name" value="Pectin_lyas_fold"/>
</dbReference>
<protein>
    <submittedName>
        <fullName evidence="1">Uncharacterized protein</fullName>
    </submittedName>
</protein>
<accession>X1VBN9</accession>
<dbReference type="InterPro" id="IPR011050">
    <property type="entry name" value="Pectin_lyase_fold/virulence"/>
</dbReference>
<dbReference type="EMBL" id="BARW01025991">
    <property type="protein sequence ID" value="GAJ14482.1"/>
    <property type="molecule type" value="Genomic_DNA"/>
</dbReference>